<feature type="domain" description="Translation initiation factor 5A-like N-terminal" evidence="2">
    <location>
        <begin position="26"/>
        <end position="82"/>
    </location>
</feature>
<dbReference type="GeneID" id="43675750"/>
<organism evidence="3 4">
    <name type="scientific">Aspergillus pseudonomiae</name>
    <dbReference type="NCBI Taxonomy" id="1506151"/>
    <lineage>
        <taxon>Eukaryota</taxon>
        <taxon>Fungi</taxon>
        <taxon>Dikarya</taxon>
        <taxon>Ascomycota</taxon>
        <taxon>Pezizomycotina</taxon>
        <taxon>Eurotiomycetes</taxon>
        <taxon>Eurotiomycetidae</taxon>
        <taxon>Eurotiales</taxon>
        <taxon>Aspergillaceae</taxon>
        <taxon>Aspergillus</taxon>
        <taxon>Aspergillus subgen. Circumdati</taxon>
    </lineage>
</organism>
<dbReference type="AlphaFoldDB" id="A0A5N7DIB6"/>
<dbReference type="Gene3D" id="2.30.30.30">
    <property type="match status" value="1"/>
</dbReference>
<feature type="compositionally biased region" description="Polar residues" evidence="1">
    <location>
        <begin position="93"/>
        <end position="105"/>
    </location>
</feature>
<dbReference type="Proteomes" id="UP000325579">
    <property type="component" value="Unassembled WGS sequence"/>
</dbReference>
<proteinExistence type="predicted"/>
<dbReference type="OrthoDB" id="4430612at2759"/>
<accession>A0A5N7DIB6</accession>
<dbReference type="Pfam" id="PF21485">
    <property type="entry name" value="IF5A-like_N"/>
    <property type="match status" value="1"/>
</dbReference>
<dbReference type="InterPro" id="IPR008991">
    <property type="entry name" value="Translation_prot_SH3-like_sf"/>
</dbReference>
<dbReference type="SUPFAM" id="SSF50104">
    <property type="entry name" value="Translation proteins SH3-like domain"/>
    <property type="match status" value="1"/>
</dbReference>
<feature type="region of interest" description="Disordered" evidence="1">
    <location>
        <begin position="92"/>
        <end position="137"/>
    </location>
</feature>
<reference evidence="3 4" key="1">
    <citation type="submission" date="2019-04" db="EMBL/GenBank/DDBJ databases">
        <authorList>
            <consortium name="DOE Joint Genome Institute"/>
            <person name="Mondo S."/>
            <person name="Kjaerbolling I."/>
            <person name="Vesth T."/>
            <person name="Frisvad J.C."/>
            <person name="Nybo J.L."/>
            <person name="Theobald S."/>
            <person name="Kildgaard S."/>
            <person name="Isbrandt T."/>
            <person name="Kuo A."/>
            <person name="Sato A."/>
            <person name="Lyhne E.K."/>
            <person name="Kogle M.E."/>
            <person name="Wiebenga A."/>
            <person name="Kun R.S."/>
            <person name="Lubbers R.J."/>
            <person name="Makela M.R."/>
            <person name="Barry K."/>
            <person name="Chovatia M."/>
            <person name="Clum A."/>
            <person name="Daum C."/>
            <person name="Haridas S."/>
            <person name="He G."/>
            <person name="LaButti K."/>
            <person name="Lipzen A."/>
            <person name="Riley R."/>
            <person name="Salamov A."/>
            <person name="Simmons B.A."/>
            <person name="Magnuson J.K."/>
            <person name="Henrissat B."/>
            <person name="Mortensen U.H."/>
            <person name="Larsen T.O."/>
            <person name="Devries R.P."/>
            <person name="Grigoriev I.V."/>
            <person name="Machida M."/>
            <person name="Baker S.E."/>
            <person name="Andersen M.R."/>
            <person name="Cantor M.N."/>
            <person name="Hua S.X."/>
        </authorList>
    </citation>
    <scope>NUCLEOTIDE SEQUENCE [LARGE SCALE GENOMIC DNA]</scope>
    <source>
        <strain evidence="3 4">CBS 119388</strain>
    </source>
</reference>
<evidence type="ECO:0000256" key="1">
    <source>
        <dbReference type="SAM" id="MobiDB-lite"/>
    </source>
</evidence>
<dbReference type="RefSeq" id="XP_031943510.1">
    <property type="nucleotide sequence ID" value="XM_032091059.1"/>
</dbReference>
<dbReference type="InterPro" id="IPR014722">
    <property type="entry name" value="Rib_uL2_dom2"/>
</dbReference>
<name>A0A5N7DIB6_9EURO</name>
<dbReference type="EMBL" id="ML736755">
    <property type="protein sequence ID" value="KAE8406191.1"/>
    <property type="molecule type" value="Genomic_DNA"/>
</dbReference>
<protein>
    <recommendedName>
        <fullName evidence="2">Translation initiation factor 5A-like N-terminal domain-containing protein</fullName>
    </recommendedName>
</protein>
<evidence type="ECO:0000259" key="2">
    <source>
        <dbReference type="Pfam" id="PF21485"/>
    </source>
</evidence>
<gene>
    <name evidence="3" type="ORF">BDV37DRAFT_68420</name>
</gene>
<sequence>MSFHYDTRQGDNEQYSMGFEIGGRQSDAFPTPCSALKAGGFVLLKGHPCRITDIYPCSADGSVVQILGTNVQTGEIWEDIYPLRETVFVPRMSQENYSPTSSSRKGSMDLQSRRAGPGSHISARSRQPSDAGRYLNY</sequence>
<dbReference type="InterPro" id="IPR048670">
    <property type="entry name" value="IF5A-like_N"/>
</dbReference>
<evidence type="ECO:0000313" key="3">
    <source>
        <dbReference type="EMBL" id="KAE8406191.1"/>
    </source>
</evidence>
<keyword evidence="4" id="KW-1185">Reference proteome</keyword>
<evidence type="ECO:0000313" key="4">
    <source>
        <dbReference type="Proteomes" id="UP000325579"/>
    </source>
</evidence>